<dbReference type="VEuPathDB" id="FungiDB:VP01_3724g1"/>
<name>A0A0L6UU54_9BASI</name>
<organism evidence="1 2">
    <name type="scientific">Puccinia sorghi</name>
    <dbReference type="NCBI Taxonomy" id="27349"/>
    <lineage>
        <taxon>Eukaryota</taxon>
        <taxon>Fungi</taxon>
        <taxon>Dikarya</taxon>
        <taxon>Basidiomycota</taxon>
        <taxon>Pucciniomycotina</taxon>
        <taxon>Pucciniomycetes</taxon>
        <taxon>Pucciniales</taxon>
        <taxon>Pucciniaceae</taxon>
        <taxon>Puccinia</taxon>
    </lineage>
</organism>
<gene>
    <name evidence="1" type="ORF">VP01_3724g1</name>
</gene>
<dbReference type="AlphaFoldDB" id="A0A0L6UU54"/>
<proteinExistence type="predicted"/>
<dbReference type="EMBL" id="LAVV01008751">
    <property type="protein sequence ID" value="KNZ52024.1"/>
    <property type="molecule type" value="Genomic_DNA"/>
</dbReference>
<sequence length="94" mass="10802">RLPPNPNCLITRGAAAEAFVGQIGLHAVTYPKRFPTNTIKVAFAVSFMRDYTATWSQPYLDKVFNEVPVVFDDFLKDFRSSFFDHNRWHHAKVA</sequence>
<dbReference type="Proteomes" id="UP000037035">
    <property type="component" value="Unassembled WGS sequence"/>
</dbReference>
<feature type="non-terminal residue" evidence="1">
    <location>
        <position position="1"/>
    </location>
</feature>
<comment type="caution">
    <text evidence="1">The sequence shown here is derived from an EMBL/GenBank/DDBJ whole genome shotgun (WGS) entry which is preliminary data.</text>
</comment>
<keyword evidence="2" id="KW-1185">Reference proteome</keyword>
<reference evidence="1 2" key="1">
    <citation type="submission" date="2015-08" db="EMBL/GenBank/DDBJ databases">
        <title>Next Generation Sequencing and Analysis of the Genome of Puccinia sorghi L Schw, the Causal Agent of Maize Common Rust.</title>
        <authorList>
            <person name="Rochi L."/>
            <person name="Burguener G."/>
            <person name="Darino M."/>
            <person name="Turjanski A."/>
            <person name="Kreff E."/>
            <person name="Dieguez M.J."/>
            <person name="Sacco F."/>
        </authorList>
    </citation>
    <scope>NUCLEOTIDE SEQUENCE [LARGE SCALE GENOMIC DNA]</scope>
    <source>
        <strain evidence="1 2">RO10H11247</strain>
    </source>
</reference>
<evidence type="ECO:0000313" key="2">
    <source>
        <dbReference type="Proteomes" id="UP000037035"/>
    </source>
</evidence>
<evidence type="ECO:0008006" key="3">
    <source>
        <dbReference type="Google" id="ProtNLM"/>
    </source>
</evidence>
<accession>A0A0L6UU54</accession>
<protein>
    <recommendedName>
        <fullName evidence="3">Retrotransposon gag domain-containing protein</fullName>
    </recommendedName>
</protein>
<dbReference type="OrthoDB" id="4847360at2759"/>
<evidence type="ECO:0000313" key="1">
    <source>
        <dbReference type="EMBL" id="KNZ52024.1"/>
    </source>
</evidence>